<gene>
    <name evidence="3" type="ORF">BX611_2315</name>
</gene>
<dbReference type="AlphaFoldDB" id="A0A3D9RU91"/>
<evidence type="ECO:0000256" key="1">
    <source>
        <dbReference type="SAM" id="SignalP"/>
    </source>
</evidence>
<evidence type="ECO:0000313" key="3">
    <source>
        <dbReference type="EMBL" id="REE80666.1"/>
    </source>
</evidence>
<dbReference type="PROSITE" id="PS50835">
    <property type="entry name" value="IG_LIKE"/>
    <property type="match status" value="2"/>
</dbReference>
<comment type="caution">
    <text evidence="3">The sequence shown here is derived from an EMBL/GenBank/DDBJ whole genome shotgun (WGS) entry which is preliminary data.</text>
</comment>
<organism evidence="3 4">
    <name type="scientific">Lutibacter oceani</name>
    <dbReference type="NCBI Taxonomy" id="1853311"/>
    <lineage>
        <taxon>Bacteria</taxon>
        <taxon>Pseudomonadati</taxon>
        <taxon>Bacteroidota</taxon>
        <taxon>Flavobacteriia</taxon>
        <taxon>Flavobacteriales</taxon>
        <taxon>Flavobacteriaceae</taxon>
        <taxon>Lutibacter</taxon>
    </lineage>
</organism>
<keyword evidence="1" id="KW-0732">Signal</keyword>
<dbReference type="EMBL" id="QTTQ01000011">
    <property type="protein sequence ID" value="REE80666.1"/>
    <property type="molecule type" value="Genomic_DNA"/>
</dbReference>
<feature type="chain" id="PRO_5017569761" evidence="1">
    <location>
        <begin position="25"/>
        <end position="1223"/>
    </location>
</feature>
<sequence length="1223" mass="128124">MKKNTLTRLVTFLVLLFSNLISFAQTTIPITVPTGGFEIDGDLKAGTLMTDPGGDWLDGGNPQYGFVFNNLGPIEPSTTHLEQDAWDGNDNIFASGKFNDNPGTWGWKIGKANGKGDVNNMAYHIAKDDAGDEWIIFFGDRLTTNGTSYIDFEFFQATVTADSNFGFSTAGQDGGRTVGDVLLTVQYVNGGSLANAYVYWWQPDGFGGYDYVPLTGHAGDAVSVSNGALVTIPTGYTAFGGNSYDPLQFVEGAVNLTGIMNNTITDPCDGGVSFKSLLVKTKSSAAETAALNDFVGPQQVSISFGETLIKYGDVEFGDAGIFCNDEGTVEVTKSNTNITGGTYSSTPSGLTIDPNTGQIDVSASAPGTYTITYTYFVNNVLNNVLCPKTATAQVIINPTPTPVDSPFTICSDGTSTDTDLTEKDVNVLDGEIGTVAWYDGDPNNGGILLSPATAVNLNTITDLWAEVTLTNGSCTGTVDITVTIEDSVKADILENVTECDSYVLPELTNGSYYTGTGGTGEAKNAGDLIEATVTLYVYVAATDNCPSDESSFTVTIEDSVKADILENVTECDSYVLPELTNGSYYTGTGGTGEAKNAGDLIEATVTLYVYVAATDNCPSDESSFTVTINDIPMVNAGSNKTITCTDETVILNGSASIDDEVGLSYLWNGPGGFTSSILNPEVGVPGIYTLTVSTINGEIVCSASDSVQVTQDVTKPIAVLTAEATELSCSVTSIVLDASDSTGGDKFLWKGGETTSSITVNEPGSYYVIVTKSSNGCSAVKTITITQDNTEPEVIITGNEAITCSTTSITLDASSSTVQGEASYSWSDGSEELGTGATLEVTTSGDYSVTVTDSENGCSATTTVTVLENVTAVVAAITGNAALTCSTTSITLDASSSTVQGEASYSWSDGSEELGTGATLEVTTSGDYSVTVTDSENGCSATTTVTVLENVTAVVAAITGNSALTCSTTSITLDASSSTVQGEASYSWSDGSEELGTGATLEVTTAGDYSVTVTDSENGCSATTTVTVEDNLIVEVIDNPNDVVTLCIEDISIDLTTLLVEDFETGGTWIDELNSGGLNGDLFDPSIVNLGTYQFTYTEPGECGRVIKIYVNVNDDCVVLPCSTSDLEISKVVTPNNDGFNDRFEILGLEGCGFTFDVQIFNRWGKMIYQSNNYQNNWRGYANTGGATIGSSTDLPTGTYYYIVNVLSSGFEPITGYIYLGTH</sequence>
<evidence type="ECO:0000259" key="2">
    <source>
        <dbReference type="PROSITE" id="PS50835"/>
    </source>
</evidence>
<accession>A0A3D9RU91</accession>
<dbReference type="InterPro" id="IPR013783">
    <property type="entry name" value="Ig-like_fold"/>
</dbReference>
<dbReference type="NCBIfam" id="TIGR04131">
    <property type="entry name" value="Bac_Flav_CTERM"/>
    <property type="match status" value="1"/>
</dbReference>
<reference evidence="3 4" key="1">
    <citation type="submission" date="2018-08" db="EMBL/GenBank/DDBJ databases">
        <title>Genomic Encyclopedia of Type Strains, Phase III (KMG-III): the genomes of soil and plant-associated and newly described type strains.</title>
        <authorList>
            <person name="Whitman W."/>
        </authorList>
    </citation>
    <scope>NUCLEOTIDE SEQUENCE [LARGE SCALE GENOMIC DNA]</scope>
    <source>
        <strain evidence="3 4">325-5</strain>
    </source>
</reference>
<dbReference type="SUPFAM" id="SSF49299">
    <property type="entry name" value="PKD domain"/>
    <property type="match status" value="2"/>
</dbReference>
<dbReference type="InterPro" id="IPR007110">
    <property type="entry name" value="Ig-like_dom"/>
</dbReference>
<dbReference type="RefSeq" id="WP_115881312.1">
    <property type="nucleotide sequence ID" value="NZ_QTTQ01000011.1"/>
</dbReference>
<evidence type="ECO:0000313" key="4">
    <source>
        <dbReference type="Proteomes" id="UP000256429"/>
    </source>
</evidence>
<dbReference type="Gene3D" id="2.60.40.10">
    <property type="entry name" value="Immunoglobulins"/>
    <property type="match status" value="4"/>
</dbReference>
<dbReference type="Pfam" id="PF13585">
    <property type="entry name" value="CHU_C"/>
    <property type="match status" value="1"/>
</dbReference>
<proteinExistence type="predicted"/>
<dbReference type="InterPro" id="IPR029865">
    <property type="entry name" value="KIAA0319-like"/>
</dbReference>
<dbReference type="InterPro" id="IPR035986">
    <property type="entry name" value="PKD_dom_sf"/>
</dbReference>
<dbReference type="PANTHER" id="PTHR46182:SF2">
    <property type="entry name" value="FI19480P1"/>
    <property type="match status" value="1"/>
</dbReference>
<feature type="domain" description="Ig-like" evidence="2">
    <location>
        <begin position="862"/>
        <end position="946"/>
    </location>
</feature>
<dbReference type="Proteomes" id="UP000256429">
    <property type="component" value="Unassembled WGS sequence"/>
</dbReference>
<dbReference type="InterPro" id="IPR026341">
    <property type="entry name" value="T9SS_type_B"/>
</dbReference>
<dbReference type="InterPro" id="IPR022409">
    <property type="entry name" value="PKD/Chitinase_dom"/>
</dbReference>
<keyword evidence="4" id="KW-1185">Reference proteome</keyword>
<name>A0A3D9RU91_9FLAO</name>
<dbReference type="PANTHER" id="PTHR46182">
    <property type="entry name" value="FI19480P1"/>
    <property type="match status" value="1"/>
</dbReference>
<dbReference type="GO" id="GO:0031410">
    <property type="term" value="C:cytoplasmic vesicle"/>
    <property type="evidence" value="ECO:0007669"/>
    <property type="project" value="TreeGrafter"/>
</dbReference>
<dbReference type="SMART" id="SM00089">
    <property type="entry name" value="PKD"/>
    <property type="match status" value="5"/>
</dbReference>
<feature type="domain" description="Ig-like" evidence="2">
    <location>
        <begin position="949"/>
        <end position="1027"/>
    </location>
</feature>
<protein>
    <submittedName>
        <fullName evidence="3">Gliding motility-associated-like protein</fullName>
    </submittedName>
</protein>
<feature type="signal peptide" evidence="1">
    <location>
        <begin position="1"/>
        <end position="24"/>
    </location>
</feature>
<dbReference type="GO" id="GO:0016020">
    <property type="term" value="C:membrane"/>
    <property type="evidence" value="ECO:0007669"/>
    <property type="project" value="TreeGrafter"/>
</dbReference>